<reference evidence="11 12" key="1">
    <citation type="submission" date="2024-12" db="EMBL/GenBank/DDBJ databases">
        <authorList>
            <person name="Hu S."/>
        </authorList>
    </citation>
    <scope>NUCLEOTIDE SEQUENCE [LARGE SCALE GENOMIC DNA]</scope>
    <source>
        <strain evidence="11 12">THG-T11</strain>
    </source>
</reference>
<dbReference type="Pfam" id="PF18127">
    <property type="entry name" value="NAMPT_N"/>
    <property type="match status" value="1"/>
</dbReference>
<sequence length="483" mass="54644">MNPLLLTDGYKVDHRRQYPTGTTLVYSNWTPRKSRIEEIEEVVFFGLQYFIKKYILEDFENYFFKQPKDKVIREYSRRINNYLGENQVGTKHIEDLHDLGYIPMVFKALPEGAAAPVRVPMFTMYNTKPEFFWLTNYFETLLSAVIWMPCTSATIAKQYRKVLDRFALETSSVPEFVDWQGHDFSMRGMAGVDAGLSSSAAHLLSFTGTDTIPAIDFLEQYYNANSDTELIGGSVAATEHSVMCMGTTEGELETFRRLICEVYPKGVLSIVSDTWDLWKVLTEYLPELKGEITNREGKVVIRPDSGDPVDILCGNPNGKNLNEQKGVIELLWDCFGGTTNDKGYKELVPQIGAIYGDSITIERATQICERLKAKGFASTNVVLGIGSFTYQYNTRDTFGFAMKATYGEVNGEGREIFKDPITDDGTKKSAKGLMKIELKDGKYSLVDQVDWETESTGELVEVFRDGKLLIDQSLGDIRKRARI</sequence>
<protein>
    <recommendedName>
        <fullName evidence="7">Nicotinamide phosphoribosyltransferase</fullName>
        <ecNumber evidence="6">2.4.2.12</ecNumber>
    </recommendedName>
</protein>
<comment type="catalytic activity">
    <reaction evidence="8">
        <text>beta-nicotinamide D-ribonucleotide + diphosphate = 5-phospho-alpha-D-ribose 1-diphosphate + nicotinamide + H(+)</text>
        <dbReference type="Rhea" id="RHEA:16149"/>
        <dbReference type="ChEBI" id="CHEBI:14649"/>
        <dbReference type="ChEBI" id="CHEBI:15378"/>
        <dbReference type="ChEBI" id="CHEBI:17154"/>
        <dbReference type="ChEBI" id="CHEBI:33019"/>
        <dbReference type="ChEBI" id="CHEBI:58017"/>
        <dbReference type="EC" id="2.4.2.12"/>
    </reaction>
    <physiologicalReaction direction="right-to-left" evidence="8">
        <dbReference type="Rhea" id="RHEA:16151"/>
    </physiologicalReaction>
</comment>
<evidence type="ECO:0000259" key="10">
    <source>
        <dbReference type="Pfam" id="PF18127"/>
    </source>
</evidence>
<dbReference type="EMBL" id="SSHJ02000005">
    <property type="protein sequence ID" value="MFN0255593.1"/>
    <property type="molecule type" value="Genomic_DNA"/>
</dbReference>
<name>A0ABW9J722_9SPHI</name>
<dbReference type="InterPro" id="IPR013785">
    <property type="entry name" value="Aldolase_TIM"/>
</dbReference>
<dbReference type="NCBIfam" id="NF006629">
    <property type="entry name" value="PRK09198.1"/>
    <property type="match status" value="1"/>
</dbReference>
<proteinExistence type="inferred from homology"/>
<evidence type="ECO:0000256" key="2">
    <source>
        <dbReference type="ARBA" id="ARBA00022642"/>
    </source>
</evidence>
<gene>
    <name evidence="11" type="ORF">E6A44_008425</name>
</gene>
<dbReference type="GO" id="GO:0004516">
    <property type="term" value="F:nicotinate phosphoribosyltransferase activity"/>
    <property type="evidence" value="ECO:0007669"/>
    <property type="project" value="UniProtKB-EC"/>
</dbReference>
<dbReference type="PANTHER" id="PTHR43816:SF1">
    <property type="entry name" value="NICOTINAMIDE PHOSPHORIBOSYLTRANSFERASE"/>
    <property type="match status" value="1"/>
</dbReference>
<dbReference type="SUPFAM" id="SSF51690">
    <property type="entry name" value="Nicotinate/Quinolinate PRTase C-terminal domain-like"/>
    <property type="match status" value="1"/>
</dbReference>
<evidence type="ECO:0000313" key="12">
    <source>
        <dbReference type="Proteomes" id="UP001517247"/>
    </source>
</evidence>
<keyword evidence="2" id="KW-0662">Pyridine nucleotide biosynthesis</keyword>
<evidence type="ECO:0000259" key="9">
    <source>
        <dbReference type="Pfam" id="PF04095"/>
    </source>
</evidence>
<dbReference type="Pfam" id="PF04095">
    <property type="entry name" value="NAPRTase"/>
    <property type="match status" value="1"/>
</dbReference>
<keyword evidence="11" id="KW-0436">Ligase</keyword>
<dbReference type="InterPro" id="IPR041525">
    <property type="entry name" value="N/Namide_PRibTrfase"/>
</dbReference>
<accession>A0ABW9J722</accession>
<evidence type="ECO:0000256" key="1">
    <source>
        <dbReference type="ARBA" id="ARBA00010897"/>
    </source>
</evidence>
<dbReference type="InterPro" id="IPR041529">
    <property type="entry name" value="DUF5598"/>
</dbReference>
<evidence type="ECO:0000256" key="6">
    <source>
        <dbReference type="ARBA" id="ARBA00035024"/>
    </source>
</evidence>
<dbReference type="PIRSF" id="PIRSF005943">
    <property type="entry name" value="NMPRT"/>
    <property type="match status" value="1"/>
</dbReference>
<dbReference type="Gene3D" id="3.20.20.70">
    <property type="entry name" value="Aldolase class I"/>
    <property type="match status" value="1"/>
</dbReference>
<evidence type="ECO:0000256" key="4">
    <source>
        <dbReference type="ARBA" id="ARBA00022679"/>
    </source>
</evidence>
<comment type="caution">
    <text evidence="11">The sequence shown here is derived from an EMBL/GenBank/DDBJ whole genome shotgun (WGS) entry which is preliminary data.</text>
</comment>
<dbReference type="EC" id="2.4.2.12" evidence="6"/>
<keyword evidence="12" id="KW-1185">Reference proteome</keyword>
<evidence type="ECO:0000256" key="8">
    <source>
        <dbReference type="ARBA" id="ARBA00047835"/>
    </source>
</evidence>
<dbReference type="CDD" id="cd01569">
    <property type="entry name" value="PBEF_like"/>
    <property type="match status" value="1"/>
</dbReference>
<dbReference type="Proteomes" id="UP001517247">
    <property type="component" value="Unassembled WGS sequence"/>
</dbReference>
<evidence type="ECO:0000313" key="11">
    <source>
        <dbReference type="EMBL" id="MFN0255593.1"/>
    </source>
</evidence>
<dbReference type="PANTHER" id="PTHR43816">
    <property type="entry name" value="NICOTINAMIDE PHOSPHORIBOSYLTRANSFERASE"/>
    <property type="match status" value="1"/>
</dbReference>
<comment type="pathway">
    <text evidence="5">Cofactor biosynthesis; NAD(+) biosynthesis; nicotinamide D-ribonucleotide from 5-phospho-alpha-D-ribose 1-diphosphate and nicotinamide: step 1/1.</text>
</comment>
<evidence type="ECO:0000256" key="5">
    <source>
        <dbReference type="ARBA" id="ARBA00035007"/>
    </source>
</evidence>
<feature type="domain" description="Nicotinamide phosphoribosyltransferase N-terminal" evidence="10">
    <location>
        <begin position="4"/>
        <end position="55"/>
    </location>
</feature>
<evidence type="ECO:0000256" key="3">
    <source>
        <dbReference type="ARBA" id="ARBA00022676"/>
    </source>
</evidence>
<evidence type="ECO:0000256" key="7">
    <source>
        <dbReference type="ARBA" id="ARBA00035036"/>
    </source>
</evidence>
<organism evidence="11 12">
    <name type="scientific">Pedobacter ureilyticus</name>
    <dbReference type="NCBI Taxonomy" id="1393051"/>
    <lineage>
        <taxon>Bacteria</taxon>
        <taxon>Pseudomonadati</taxon>
        <taxon>Bacteroidota</taxon>
        <taxon>Sphingobacteriia</taxon>
        <taxon>Sphingobacteriales</taxon>
        <taxon>Sphingobacteriaceae</taxon>
        <taxon>Pedobacter</taxon>
    </lineage>
</organism>
<keyword evidence="4" id="KW-0808">Transferase</keyword>
<dbReference type="RefSeq" id="WP_138722687.1">
    <property type="nucleotide sequence ID" value="NZ_SSHJ02000005.1"/>
</dbReference>
<dbReference type="GO" id="GO:0016757">
    <property type="term" value="F:glycosyltransferase activity"/>
    <property type="evidence" value="ECO:0007669"/>
    <property type="project" value="UniProtKB-KW"/>
</dbReference>
<comment type="similarity">
    <text evidence="1">Belongs to the NAPRTase family.</text>
</comment>
<keyword evidence="3 11" id="KW-0328">Glycosyltransferase</keyword>
<feature type="domain" description="Nicotinate/nicotinamide phosphoribosyltransferase" evidence="9">
    <location>
        <begin position="181"/>
        <end position="434"/>
    </location>
</feature>
<dbReference type="InterPro" id="IPR016471">
    <property type="entry name" value="Nicotinamide_PRibTrfase"/>
</dbReference>
<dbReference type="InterPro" id="IPR036068">
    <property type="entry name" value="Nicotinate_pribotase-like_C"/>
</dbReference>